<dbReference type="EMBL" id="FOFU01000001">
    <property type="protein sequence ID" value="SEP72321.1"/>
    <property type="molecule type" value="Genomic_DNA"/>
</dbReference>
<dbReference type="Proteomes" id="UP000182360">
    <property type="component" value="Unassembled WGS sequence"/>
</dbReference>
<dbReference type="NCBIfam" id="TIGR00113">
    <property type="entry name" value="queA"/>
    <property type="match status" value="1"/>
</dbReference>
<accession>A0A1H9A711</accession>
<comment type="subunit">
    <text evidence="3 13">Monomer.</text>
</comment>
<comment type="catalytic activity">
    <reaction evidence="8 13">
        <text>7-aminomethyl-7-carbaguanosine(34) in tRNA + S-adenosyl-L-methionine = epoxyqueuosine(34) in tRNA + adenine + L-methionine + 2 H(+)</text>
        <dbReference type="Rhea" id="RHEA:32155"/>
        <dbReference type="Rhea" id="RHEA-COMP:10342"/>
        <dbReference type="Rhea" id="RHEA-COMP:18582"/>
        <dbReference type="ChEBI" id="CHEBI:15378"/>
        <dbReference type="ChEBI" id="CHEBI:16708"/>
        <dbReference type="ChEBI" id="CHEBI:57844"/>
        <dbReference type="ChEBI" id="CHEBI:59789"/>
        <dbReference type="ChEBI" id="CHEBI:82833"/>
        <dbReference type="ChEBI" id="CHEBI:194443"/>
        <dbReference type="EC" id="2.4.99.17"/>
    </reaction>
</comment>
<dbReference type="AlphaFoldDB" id="A0A1H9A711"/>
<dbReference type="SUPFAM" id="SSF111337">
    <property type="entry name" value="QueA-like"/>
    <property type="match status" value="1"/>
</dbReference>
<name>A0A1H9A711_9SPIR</name>
<dbReference type="GO" id="GO:0051075">
    <property type="term" value="F:S-adenosylmethionine:tRNA ribosyltransferase-isomerase activity"/>
    <property type="evidence" value="ECO:0007669"/>
    <property type="project" value="UniProtKB-EC"/>
</dbReference>
<keyword evidence="6 13" id="KW-0949">S-adenosyl-L-methionine</keyword>
<dbReference type="InterPro" id="IPR003699">
    <property type="entry name" value="QueA"/>
</dbReference>
<dbReference type="eggNOG" id="COG0809">
    <property type="taxonomic scope" value="Bacteria"/>
</dbReference>
<dbReference type="PANTHER" id="PTHR30307:SF0">
    <property type="entry name" value="S-ADENOSYLMETHIONINE:TRNA RIBOSYLTRANSFERASE-ISOMERASE"/>
    <property type="match status" value="1"/>
</dbReference>
<evidence type="ECO:0000256" key="10">
    <source>
        <dbReference type="ARBA" id="ARBA00066503"/>
    </source>
</evidence>
<evidence type="ECO:0000256" key="2">
    <source>
        <dbReference type="ARBA" id="ARBA00004691"/>
    </source>
</evidence>
<evidence type="ECO:0000256" key="1">
    <source>
        <dbReference type="ARBA" id="ARBA00004496"/>
    </source>
</evidence>
<dbReference type="GO" id="GO:0005737">
    <property type="term" value="C:cytoplasm"/>
    <property type="evidence" value="ECO:0007669"/>
    <property type="project" value="UniProtKB-SubCell"/>
</dbReference>
<dbReference type="Gene3D" id="3.40.1780.10">
    <property type="entry name" value="QueA-like"/>
    <property type="match status" value="1"/>
</dbReference>
<reference evidence="14 15" key="1">
    <citation type="submission" date="2016-10" db="EMBL/GenBank/DDBJ databases">
        <authorList>
            <person name="de Groot N.N."/>
        </authorList>
    </citation>
    <scope>NUCLEOTIDE SEQUENCE [LARGE SCALE GENOMIC DNA]</scope>
    <source>
        <strain evidence="14 15">B25</strain>
    </source>
</reference>
<evidence type="ECO:0000313" key="14">
    <source>
        <dbReference type="EMBL" id="SEP72321.1"/>
    </source>
</evidence>
<protein>
    <recommendedName>
        <fullName evidence="11 13">S-adenosylmethionine:tRNA ribosyltransferase-isomerase</fullName>
        <ecNumber evidence="10 13">2.4.99.17</ecNumber>
    </recommendedName>
    <alternativeName>
        <fullName evidence="12 13">Queuosine biosynthesis protein QueA</fullName>
    </alternativeName>
</protein>
<keyword evidence="5 13" id="KW-0808">Transferase</keyword>
<gene>
    <name evidence="13" type="primary">queA</name>
    <name evidence="14" type="ORF">SAMN04487977_101224</name>
</gene>
<dbReference type="UniPathway" id="UPA00392"/>
<keyword evidence="14" id="KW-0413">Isomerase</keyword>
<evidence type="ECO:0000256" key="12">
    <source>
        <dbReference type="ARBA" id="ARBA00076160"/>
    </source>
</evidence>
<evidence type="ECO:0000256" key="5">
    <source>
        <dbReference type="ARBA" id="ARBA00022679"/>
    </source>
</evidence>
<dbReference type="InterPro" id="IPR042118">
    <property type="entry name" value="QueA_dom1"/>
</dbReference>
<proteinExistence type="inferred from homology"/>
<evidence type="ECO:0000256" key="11">
    <source>
        <dbReference type="ARBA" id="ARBA00069325"/>
    </source>
</evidence>
<keyword evidence="7 13" id="KW-0671">Queuosine biosynthesis</keyword>
<comment type="subcellular location">
    <subcellularLocation>
        <location evidence="1 13">Cytoplasm</location>
    </subcellularLocation>
</comment>
<dbReference type="NCBIfam" id="NF001140">
    <property type="entry name" value="PRK00147.1"/>
    <property type="match status" value="1"/>
</dbReference>
<evidence type="ECO:0000256" key="3">
    <source>
        <dbReference type="ARBA" id="ARBA00011245"/>
    </source>
</evidence>
<evidence type="ECO:0000256" key="8">
    <source>
        <dbReference type="ARBA" id="ARBA00052751"/>
    </source>
</evidence>
<dbReference type="EC" id="2.4.99.17" evidence="10 13"/>
<keyword evidence="4 13" id="KW-0963">Cytoplasm</keyword>
<comment type="similarity">
    <text evidence="9 13">Belongs to the QueA family.</text>
</comment>
<dbReference type="STRING" id="163.SAMN04487775_10421"/>
<dbReference type="InterPro" id="IPR036100">
    <property type="entry name" value="QueA_sf"/>
</dbReference>
<dbReference type="Gene3D" id="2.40.10.240">
    <property type="entry name" value="QueA-like"/>
    <property type="match status" value="1"/>
</dbReference>
<evidence type="ECO:0000256" key="4">
    <source>
        <dbReference type="ARBA" id="ARBA00022490"/>
    </source>
</evidence>
<dbReference type="FunFam" id="3.40.1780.10:FF:000001">
    <property type="entry name" value="S-adenosylmethionine:tRNA ribosyltransferase-isomerase"/>
    <property type="match status" value="1"/>
</dbReference>
<sequence>MLTSDFNFDLPEDLIAQHPSGVRGQDKLMLLNRATGEVEHHMMDDLPDLIEPGTLMIFNNSRVRRARVYGIKETTGRETEFMFLNTIDKDCCIWNTMVKSAKKQKPGMHYKFPDGTVAEIVEHEGNAGTEFRALKFDFAIDEDWFERNGHIPLPPYIKRGDTEEDSERYQNVYATDTGSAACPTAGLHFTEDMLARLDAKGIERRFVTLHVGLGTFLPVREENIENHKMHEEWYTVPKETADAINKAKTEGRPILAVGTTSVRTLESVAQKIEQDGGVVGANNEWVRAGTNSTSIFMYPGFKFKVVDKMFTNFHTPESTLIMLVSAFAGRDHILSAYKTAVENRYRFFSYGDCMFIR</sequence>
<comment type="function">
    <text evidence="13">Transfers and isomerizes the ribose moiety from AdoMet to the 7-aminomethyl group of 7-deazaguanine (preQ1-tRNA) to give epoxyqueuosine (oQ-tRNA).</text>
</comment>
<dbReference type="Pfam" id="PF02547">
    <property type="entry name" value="Queuosine_synth"/>
    <property type="match status" value="1"/>
</dbReference>
<dbReference type="OrthoDB" id="9805933at2"/>
<evidence type="ECO:0000256" key="13">
    <source>
        <dbReference type="HAMAP-Rule" id="MF_00113"/>
    </source>
</evidence>
<comment type="pathway">
    <text evidence="2 13">tRNA modification; tRNA-queuosine biosynthesis.</text>
</comment>
<dbReference type="HAMAP" id="MF_00113">
    <property type="entry name" value="QueA"/>
    <property type="match status" value="1"/>
</dbReference>
<dbReference type="RefSeq" id="WP_074640100.1">
    <property type="nucleotide sequence ID" value="NZ_FOFU01000001.1"/>
</dbReference>
<evidence type="ECO:0000256" key="9">
    <source>
        <dbReference type="ARBA" id="ARBA00061210"/>
    </source>
</evidence>
<organism evidence="14 15">
    <name type="scientific">Treponema bryantii</name>
    <dbReference type="NCBI Taxonomy" id="163"/>
    <lineage>
        <taxon>Bacteria</taxon>
        <taxon>Pseudomonadati</taxon>
        <taxon>Spirochaetota</taxon>
        <taxon>Spirochaetia</taxon>
        <taxon>Spirochaetales</taxon>
        <taxon>Treponemataceae</taxon>
        <taxon>Treponema</taxon>
    </lineage>
</organism>
<evidence type="ECO:0000256" key="7">
    <source>
        <dbReference type="ARBA" id="ARBA00022785"/>
    </source>
</evidence>
<dbReference type="GO" id="GO:0008616">
    <property type="term" value="P:tRNA queuosine(34) biosynthetic process"/>
    <property type="evidence" value="ECO:0007669"/>
    <property type="project" value="UniProtKB-UniRule"/>
</dbReference>
<dbReference type="PANTHER" id="PTHR30307">
    <property type="entry name" value="S-ADENOSYLMETHIONINE:TRNA RIBOSYLTRANSFERASE-ISOMERASE"/>
    <property type="match status" value="1"/>
</dbReference>
<dbReference type="InterPro" id="IPR042119">
    <property type="entry name" value="QueA_dom2"/>
</dbReference>
<keyword evidence="15" id="KW-1185">Reference proteome</keyword>
<evidence type="ECO:0000313" key="15">
    <source>
        <dbReference type="Proteomes" id="UP000182360"/>
    </source>
</evidence>
<evidence type="ECO:0000256" key="6">
    <source>
        <dbReference type="ARBA" id="ARBA00022691"/>
    </source>
</evidence>